<evidence type="ECO:0000313" key="1">
    <source>
        <dbReference type="EMBL" id="QPT37459.1"/>
    </source>
</evidence>
<dbReference type="AlphaFoldDB" id="A0A7T3BKL1"/>
<dbReference type="Proteomes" id="UP000594865">
    <property type="component" value="Chromosome"/>
</dbReference>
<name>A0A7T3BKL1_NEICI</name>
<keyword evidence="2" id="KW-1185">Reference proteome</keyword>
<organism evidence="1 2">
    <name type="scientific">Neisseria cinerea</name>
    <dbReference type="NCBI Taxonomy" id="483"/>
    <lineage>
        <taxon>Bacteria</taxon>
        <taxon>Pseudomonadati</taxon>
        <taxon>Pseudomonadota</taxon>
        <taxon>Betaproteobacteria</taxon>
        <taxon>Neisseriales</taxon>
        <taxon>Neisseriaceae</taxon>
        <taxon>Neisseria</taxon>
    </lineage>
</organism>
<evidence type="ECO:0000313" key="2">
    <source>
        <dbReference type="Proteomes" id="UP000594865"/>
    </source>
</evidence>
<proteinExistence type="predicted"/>
<dbReference type="EMBL" id="CP065726">
    <property type="protein sequence ID" value="QPT37459.1"/>
    <property type="molecule type" value="Genomic_DNA"/>
</dbReference>
<protein>
    <submittedName>
        <fullName evidence="1">Uncharacterized protein</fullName>
    </submittedName>
</protein>
<reference evidence="1 2" key="1">
    <citation type="submission" date="2020-12" db="EMBL/GenBank/DDBJ databases">
        <title>FDA dAtabase for Regulatory Grade micrObial Sequences (FDA-ARGOS): Supporting development and validation of Infectious Disease Dx tests.</title>
        <authorList>
            <person name="Sproer C."/>
            <person name="Gronow S."/>
            <person name="Severitt S."/>
            <person name="Schroder I."/>
            <person name="Tallon L."/>
            <person name="Sadzewicz L."/>
            <person name="Zhao X."/>
            <person name="Boylan J."/>
            <person name="Ott S."/>
            <person name="Bowen H."/>
            <person name="Vavikolanu K."/>
            <person name="Mehta A."/>
            <person name="Aluvathingal J."/>
            <person name="Nadendla S."/>
            <person name="Lowell S."/>
            <person name="Myers T."/>
            <person name="Yan Y."/>
            <person name="Sichtig H."/>
        </authorList>
    </citation>
    <scope>NUCLEOTIDE SEQUENCE [LARGE SCALE GENOMIC DNA]</scope>
    <source>
        <strain evidence="1 2">FDAARGOS_871</strain>
    </source>
</reference>
<accession>A0A7T3BKL1</accession>
<dbReference type="GeneID" id="84020915"/>
<gene>
    <name evidence="1" type="ORF">I6G28_05825</name>
</gene>
<dbReference type="RefSeq" id="WP_111726749.1">
    <property type="nucleotide sequence ID" value="NZ_CAUJPJ010000012.1"/>
</dbReference>
<sequence>MSLKNVLEAHSGFVAAEIAAAGVLKGDGRPDLKPEMDGKPKGTLYKDNAVTDGAVLWLKTGNGRNWKVVSGDTGWLKLKKTASLFGNVFIKIRRIGDTVFYAFGGGSWGWFGIVRRGAPGFAGHGAFKEKGVRIIPPGGIPEGFRATDSLVGNIYKDGASLYGTIYLGGMSDSNFIALGFQENIPTDRDTPDIRVSALNYPTDQAWPRLDVLRNQGFIY</sequence>